<evidence type="ECO:0000256" key="5">
    <source>
        <dbReference type="ARBA" id="ARBA00022989"/>
    </source>
</evidence>
<name>A0A3E2WZH4_9FIRM</name>
<dbReference type="Pfam" id="PF02028">
    <property type="entry name" value="BCCT"/>
    <property type="match status" value="1"/>
</dbReference>
<evidence type="ECO:0000313" key="9">
    <source>
        <dbReference type="Proteomes" id="UP000261111"/>
    </source>
</evidence>
<evidence type="ECO:0000256" key="2">
    <source>
        <dbReference type="ARBA" id="ARBA00022448"/>
    </source>
</evidence>
<dbReference type="NCBIfam" id="TIGR00842">
    <property type="entry name" value="bcct"/>
    <property type="match status" value="1"/>
</dbReference>
<proteinExistence type="predicted"/>
<dbReference type="PROSITE" id="PS01303">
    <property type="entry name" value="BCCT"/>
    <property type="match status" value="1"/>
</dbReference>
<dbReference type="GeneID" id="93334654"/>
<feature type="transmembrane region" description="Helical" evidence="7">
    <location>
        <begin position="451"/>
        <end position="469"/>
    </location>
</feature>
<dbReference type="InterPro" id="IPR018093">
    <property type="entry name" value="BCCT_CS"/>
</dbReference>
<dbReference type="InterPro" id="IPR000060">
    <property type="entry name" value="BCCT_transptr"/>
</dbReference>
<comment type="caution">
    <text evidence="8">The sequence shown here is derived from an EMBL/GenBank/DDBJ whole genome shotgun (WGS) entry which is preliminary data.</text>
</comment>
<protein>
    <submittedName>
        <fullName evidence="8">BCCT family transporter</fullName>
    </submittedName>
</protein>
<dbReference type="AlphaFoldDB" id="A0A3E2WZH4"/>
<evidence type="ECO:0000256" key="7">
    <source>
        <dbReference type="SAM" id="Phobius"/>
    </source>
</evidence>
<feature type="transmembrane region" description="Helical" evidence="7">
    <location>
        <begin position="349"/>
        <end position="373"/>
    </location>
</feature>
<evidence type="ECO:0000256" key="1">
    <source>
        <dbReference type="ARBA" id="ARBA00004651"/>
    </source>
</evidence>
<comment type="subcellular location">
    <subcellularLocation>
        <location evidence="1">Cell membrane</location>
        <topology evidence="1">Multi-pass membrane protein</topology>
    </subcellularLocation>
</comment>
<organism evidence="8 9">
    <name type="scientific">Hungatella hathewayi</name>
    <dbReference type="NCBI Taxonomy" id="154046"/>
    <lineage>
        <taxon>Bacteria</taxon>
        <taxon>Bacillati</taxon>
        <taxon>Bacillota</taxon>
        <taxon>Clostridia</taxon>
        <taxon>Lachnospirales</taxon>
        <taxon>Lachnospiraceae</taxon>
        <taxon>Hungatella</taxon>
    </lineage>
</organism>
<reference evidence="8 9" key="1">
    <citation type="submission" date="2018-08" db="EMBL/GenBank/DDBJ databases">
        <title>A genome reference for cultivated species of the human gut microbiota.</title>
        <authorList>
            <person name="Zou Y."/>
            <person name="Xue W."/>
            <person name="Luo G."/>
        </authorList>
    </citation>
    <scope>NUCLEOTIDE SEQUENCE [LARGE SCALE GENOMIC DNA]</scope>
    <source>
        <strain evidence="8 9">AF19-21</strain>
    </source>
</reference>
<sequence>MRKLFRKINLKIFAPTCLILVLLILVLLLQPVKAGQAINFLYDRCTENFGWLYLTACICSFAFLIWMTSSRFGSIKLGDKEEKPQYSQISWIAMLFTAGVGTSIVILGFLEPIYYVSSPPFLIEPLSEQAYEYAHMYGQFHWGLSAWAFYNPAIIAVAYMIYVRKEPSIRLSSACSVVLKKQTNGWLGHVIDILVVFGVVGSIATSLGIGTPVLADVIREVFGIPQAYDLTVKLTVLTIWIFIFGTSVFLGLDKGIQKLSNINIVMAFIFLLIILFVGPTVVILKMELNSTGLYLQEFFRMSTYTQPFGSGEFTKNWTVFYWGWWIAFMPMMGMFVGKISRGRTIKNVMWGQLIWGSLGCCFSFMIFGGYSLYLQKSGRVDLVSILNNEGQSQAIIAILKTLPMAKIMMLFLCIVCFVYLATTIDSCAYVLAGATTKELPPTGEPARWNRLFWALLFCMLSIALMLIGGIESVKIMSVVTGLPLIFVMFLLMVSVKKTLEKDYPQRTK</sequence>
<keyword evidence="4 7" id="KW-0812">Transmembrane</keyword>
<evidence type="ECO:0000313" key="8">
    <source>
        <dbReference type="EMBL" id="RGC32999.1"/>
    </source>
</evidence>
<keyword evidence="5 7" id="KW-1133">Transmembrane helix</keyword>
<evidence type="ECO:0000256" key="3">
    <source>
        <dbReference type="ARBA" id="ARBA00022475"/>
    </source>
</evidence>
<keyword evidence="6 7" id="KW-0472">Membrane</keyword>
<feature type="transmembrane region" description="Helical" evidence="7">
    <location>
        <begin position="140"/>
        <end position="162"/>
    </location>
</feature>
<keyword evidence="2" id="KW-0813">Transport</keyword>
<dbReference type="GO" id="GO:0022857">
    <property type="term" value="F:transmembrane transporter activity"/>
    <property type="evidence" value="ECO:0007669"/>
    <property type="project" value="InterPro"/>
</dbReference>
<dbReference type="RefSeq" id="WP_025657024.1">
    <property type="nucleotide sequence ID" value="NZ_QVIA01000007.1"/>
</dbReference>
<dbReference type="PANTHER" id="PTHR30047:SF12">
    <property type="entry name" value="BCCT-FAMILY TRANSPORTER"/>
    <property type="match status" value="1"/>
</dbReference>
<feature type="transmembrane region" description="Helical" evidence="7">
    <location>
        <begin position="319"/>
        <end position="337"/>
    </location>
</feature>
<feature type="transmembrane region" description="Helical" evidence="7">
    <location>
        <begin position="89"/>
        <end position="110"/>
    </location>
</feature>
<evidence type="ECO:0000256" key="4">
    <source>
        <dbReference type="ARBA" id="ARBA00022692"/>
    </source>
</evidence>
<dbReference type="PANTHER" id="PTHR30047">
    <property type="entry name" value="HIGH-AFFINITY CHOLINE TRANSPORT PROTEIN-RELATED"/>
    <property type="match status" value="1"/>
</dbReference>
<feature type="transmembrane region" description="Helical" evidence="7">
    <location>
        <begin position="190"/>
        <end position="210"/>
    </location>
</feature>
<evidence type="ECO:0000256" key="6">
    <source>
        <dbReference type="ARBA" id="ARBA00023136"/>
    </source>
</evidence>
<feature type="transmembrane region" description="Helical" evidence="7">
    <location>
        <begin position="264"/>
        <end position="284"/>
    </location>
</feature>
<feature type="transmembrane region" description="Helical" evidence="7">
    <location>
        <begin position="230"/>
        <end position="252"/>
    </location>
</feature>
<dbReference type="GO" id="GO:0005886">
    <property type="term" value="C:plasma membrane"/>
    <property type="evidence" value="ECO:0007669"/>
    <property type="project" value="UniProtKB-SubCell"/>
</dbReference>
<accession>A0A3E2WZH4</accession>
<feature type="transmembrane region" description="Helical" evidence="7">
    <location>
        <begin position="475"/>
        <end position="495"/>
    </location>
</feature>
<dbReference type="EMBL" id="QVIA01000007">
    <property type="protein sequence ID" value="RGC32999.1"/>
    <property type="molecule type" value="Genomic_DNA"/>
</dbReference>
<dbReference type="Proteomes" id="UP000261111">
    <property type="component" value="Unassembled WGS sequence"/>
</dbReference>
<keyword evidence="3" id="KW-1003">Cell membrane</keyword>
<feature type="transmembrane region" description="Helical" evidence="7">
    <location>
        <begin position="407"/>
        <end position="431"/>
    </location>
</feature>
<gene>
    <name evidence="8" type="ORF">DWX41_07985</name>
</gene>
<feature type="transmembrane region" description="Helical" evidence="7">
    <location>
        <begin position="50"/>
        <end position="68"/>
    </location>
</feature>